<dbReference type="WBParaSite" id="ACRNAN_scaffold1932.g19916.t1">
    <property type="protein sequence ID" value="ACRNAN_scaffold1932.g19916.t1"/>
    <property type="gene ID" value="ACRNAN_scaffold1932.g19916"/>
</dbReference>
<evidence type="ECO:0000256" key="1">
    <source>
        <dbReference type="ARBA" id="ARBA00010211"/>
    </source>
</evidence>
<comment type="similarity">
    <text evidence="1">Belongs to the FAH family.</text>
</comment>
<dbReference type="PANTHER" id="PTHR11820">
    <property type="entry name" value="ACYLPYRUVASE"/>
    <property type="match status" value="1"/>
</dbReference>
<dbReference type="SUPFAM" id="SSF56529">
    <property type="entry name" value="FAH"/>
    <property type="match status" value="1"/>
</dbReference>
<dbReference type="Gene3D" id="3.90.850.10">
    <property type="entry name" value="Fumarylacetoacetase-like, C-terminal domain"/>
    <property type="match status" value="1"/>
</dbReference>
<dbReference type="GO" id="GO:0046872">
    <property type="term" value="F:metal ion binding"/>
    <property type="evidence" value="ECO:0007669"/>
    <property type="project" value="UniProtKB-KW"/>
</dbReference>
<dbReference type="GO" id="GO:0018773">
    <property type="term" value="F:acetylpyruvate hydrolase activity"/>
    <property type="evidence" value="ECO:0007669"/>
    <property type="project" value="TreeGrafter"/>
</dbReference>
<dbReference type="EC" id="5.3.2.2" evidence="5"/>
<sequence length="213" mass="23512">MGVENFTEVGTKVVAIGFNYPTVADGFIDIPEVPLIFLKAKSSYITEGQEIVIPPDCKEVIHEVELGVVIGKRAKNIKKEEVFDYVAGYCAVNDITDVAFLRTALKKGTHWILAKSCDTFCPVSRFVPKEKIKDPDNVEIYCLVNGEEKQRDNTGIKAFDVPTILEYITKYITLEPGDLVLTGTPVGSTIIHPGDKVEMGITGVVHATFYVKK</sequence>
<keyword evidence="2" id="KW-0479">Metal-binding</keyword>
<dbReference type="GO" id="GO:0050163">
    <property type="term" value="F:oxaloacetate tautomerase activity"/>
    <property type="evidence" value="ECO:0007669"/>
    <property type="project" value="UniProtKB-EC"/>
</dbReference>
<keyword evidence="7" id="KW-1185">Reference proteome</keyword>
<evidence type="ECO:0000256" key="4">
    <source>
        <dbReference type="ARBA" id="ARBA00044911"/>
    </source>
</evidence>
<dbReference type="AlphaFoldDB" id="A0A914D7F7"/>
<dbReference type="GO" id="GO:0005739">
    <property type="term" value="C:mitochondrion"/>
    <property type="evidence" value="ECO:0007669"/>
    <property type="project" value="TreeGrafter"/>
</dbReference>
<dbReference type="InterPro" id="IPR036663">
    <property type="entry name" value="Fumarylacetoacetase_C_sf"/>
</dbReference>
<feature type="domain" description="Fumarylacetoacetase-like C-terminal" evidence="6">
    <location>
        <begin position="12"/>
        <end position="206"/>
    </location>
</feature>
<evidence type="ECO:0000256" key="3">
    <source>
        <dbReference type="ARBA" id="ARBA00042340"/>
    </source>
</evidence>
<dbReference type="Proteomes" id="UP000887540">
    <property type="component" value="Unplaced"/>
</dbReference>
<reference evidence="8" key="1">
    <citation type="submission" date="2022-11" db="UniProtKB">
        <authorList>
            <consortium name="WormBaseParasite"/>
        </authorList>
    </citation>
    <scope>IDENTIFICATION</scope>
</reference>
<dbReference type="InterPro" id="IPR011234">
    <property type="entry name" value="Fumarylacetoacetase-like_C"/>
</dbReference>
<organism evidence="7 8">
    <name type="scientific">Acrobeloides nanus</name>
    <dbReference type="NCBI Taxonomy" id="290746"/>
    <lineage>
        <taxon>Eukaryota</taxon>
        <taxon>Metazoa</taxon>
        <taxon>Ecdysozoa</taxon>
        <taxon>Nematoda</taxon>
        <taxon>Chromadorea</taxon>
        <taxon>Rhabditida</taxon>
        <taxon>Tylenchina</taxon>
        <taxon>Cephalobomorpha</taxon>
        <taxon>Cephaloboidea</taxon>
        <taxon>Cephalobidae</taxon>
        <taxon>Acrobeloides</taxon>
    </lineage>
</organism>
<dbReference type="Pfam" id="PF01557">
    <property type="entry name" value="FAA_hydrolase"/>
    <property type="match status" value="1"/>
</dbReference>
<evidence type="ECO:0000256" key="2">
    <source>
        <dbReference type="ARBA" id="ARBA00022723"/>
    </source>
</evidence>
<accession>A0A914D7F7</accession>
<evidence type="ECO:0000256" key="5">
    <source>
        <dbReference type="ARBA" id="ARBA00044973"/>
    </source>
</evidence>
<evidence type="ECO:0000259" key="6">
    <source>
        <dbReference type="Pfam" id="PF01557"/>
    </source>
</evidence>
<dbReference type="PANTHER" id="PTHR11820:SF7">
    <property type="entry name" value="ACYLPYRUVASE FAHD1, MITOCHONDRIAL"/>
    <property type="match status" value="1"/>
</dbReference>
<name>A0A914D7F7_9BILA</name>
<protein>
    <recommendedName>
        <fullName evidence="5">oxaloacetate tautomerase</fullName>
        <ecNumber evidence="5">5.3.2.2</ecNumber>
    </recommendedName>
    <alternativeName>
        <fullName evidence="3">Fumarylacetoacetate hydrolase domain-containing protein 1</fullName>
    </alternativeName>
</protein>
<comment type="catalytic activity">
    <reaction evidence="4">
        <text>oxaloacetate = enol-oxaloacetate</text>
        <dbReference type="Rhea" id="RHEA:16021"/>
        <dbReference type="ChEBI" id="CHEBI:16452"/>
        <dbReference type="ChEBI" id="CHEBI:17479"/>
        <dbReference type="EC" id="5.3.2.2"/>
    </reaction>
    <physiologicalReaction direction="right-to-left" evidence="4">
        <dbReference type="Rhea" id="RHEA:16023"/>
    </physiologicalReaction>
</comment>
<evidence type="ECO:0000313" key="8">
    <source>
        <dbReference type="WBParaSite" id="ACRNAN_scaffold1932.g19916.t1"/>
    </source>
</evidence>
<evidence type="ECO:0000313" key="7">
    <source>
        <dbReference type="Proteomes" id="UP000887540"/>
    </source>
</evidence>
<proteinExistence type="inferred from homology"/>